<feature type="domain" description="Stc1" evidence="2">
    <location>
        <begin position="14"/>
        <end position="95"/>
    </location>
</feature>
<dbReference type="AlphaFoldDB" id="A0AAN6UMT7"/>
<reference evidence="3" key="2">
    <citation type="submission" date="2023-05" db="EMBL/GenBank/DDBJ databases">
        <authorList>
            <consortium name="Lawrence Berkeley National Laboratory"/>
            <person name="Steindorff A."/>
            <person name="Hensen N."/>
            <person name="Bonometti L."/>
            <person name="Westerberg I."/>
            <person name="Brannstrom I.O."/>
            <person name="Guillou S."/>
            <person name="Cros-Aarteil S."/>
            <person name="Calhoun S."/>
            <person name="Haridas S."/>
            <person name="Kuo A."/>
            <person name="Mondo S."/>
            <person name="Pangilinan J."/>
            <person name="Riley R."/>
            <person name="Labutti K."/>
            <person name="Andreopoulos B."/>
            <person name="Lipzen A."/>
            <person name="Chen C."/>
            <person name="Yanf M."/>
            <person name="Daum C."/>
            <person name="Ng V."/>
            <person name="Clum A."/>
            <person name="Ohm R."/>
            <person name="Martin F."/>
            <person name="Silar P."/>
            <person name="Natvig D."/>
            <person name="Lalanne C."/>
            <person name="Gautier V."/>
            <person name="Ament-Velasquez S.L."/>
            <person name="Kruys A."/>
            <person name="Hutchinson M.I."/>
            <person name="Powell A.J."/>
            <person name="Barry K."/>
            <person name="Miller A.N."/>
            <person name="Grigoriev I.V."/>
            <person name="Debuchy R."/>
            <person name="Gladieux P."/>
            <person name="Thoren M.H."/>
            <person name="Johannesson H."/>
        </authorList>
    </citation>
    <scope>NUCLEOTIDE SEQUENCE</scope>
    <source>
        <strain evidence="3">CBS 123565</strain>
    </source>
</reference>
<evidence type="ECO:0000313" key="3">
    <source>
        <dbReference type="EMBL" id="KAK4135610.1"/>
    </source>
</evidence>
<proteinExistence type="predicted"/>
<protein>
    <recommendedName>
        <fullName evidence="2">Stc1 domain-containing protein</fullName>
    </recommendedName>
</protein>
<sequence length="298" mass="32211">MASTQRSAGGSTLRCQRGGEWAARDQFSQNQLDKFTRKARQGIATPENTGISCRAHSPQSIQELTCEGPCGRRRELYFFSKSTRRKGTNWCRDCVDYQECLEVGASLPPPNSLPSFDEPTPALEQTLLPMPALPNNTMSVGPGASVAESTISGDDGTSTLGSTDSTLPLPDVTPTTNDPILDKFIPPHLRILPPIRAPHWHLPPLDDEPWGLAGTSEPSVTTLGTLSNEDAVTFNAWGSNGEFTRMVKVPTVASTSATETGEPVRVKKGGWAKPPTRKFAPQLPDYLKTDNHPPAPPL</sequence>
<reference evidence="3" key="1">
    <citation type="journal article" date="2023" name="Mol. Phylogenet. Evol.">
        <title>Genome-scale phylogeny and comparative genomics of the fungal order Sordariales.</title>
        <authorList>
            <person name="Hensen N."/>
            <person name="Bonometti L."/>
            <person name="Westerberg I."/>
            <person name="Brannstrom I.O."/>
            <person name="Guillou S."/>
            <person name="Cros-Aarteil S."/>
            <person name="Calhoun S."/>
            <person name="Haridas S."/>
            <person name="Kuo A."/>
            <person name="Mondo S."/>
            <person name="Pangilinan J."/>
            <person name="Riley R."/>
            <person name="LaButti K."/>
            <person name="Andreopoulos B."/>
            <person name="Lipzen A."/>
            <person name="Chen C."/>
            <person name="Yan M."/>
            <person name="Daum C."/>
            <person name="Ng V."/>
            <person name="Clum A."/>
            <person name="Steindorff A."/>
            <person name="Ohm R.A."/>
            <person name="Martin F."/>
            <person name="Silar P."/>
            <person name="Natvig D.O."/>
            <person name="Lalanne C."/>
            <person name="Gautier V."/>
            <person name="Ament-Velasquez S.L."/>
            <person name="Kruys A."/>
            <person name="Hutchinson M.I."/>
            <person name="Powell A.J."/>
            <person name="Barry K."/>
            <person name="Miller A.N."/>
            <person name="Grigoriev I.V."/>
            <person name="Debuchy R."/>
            <person name="Gladieux P."/>
            <person name="Hiltunen Thoren M."/>
            <person name="Johannesson H."/>
        </authorList>
    </citation>
    <scope>NUCLEOTIDE SEQUENCE</scope>
    <source>
        <strain evidence="3">CBS 123565</strain>
    </source>
</reference>
<dbReference type="Pfam" id="PF12898">
    <property type="entry name" value="Stc1"/>
    <property type="match status" value="1"/>
</dbReference>
<feature type="region of interest" description="Disordered" evidence="1">
    <location>
        <begin position="140"/>
        <end position="175"/>
    </location>
</feature>
<evidence type="ECO:0000256" key="1">
    <source>
        <dbReference type="SAM" id="MobiDB-lite"/>
    </source>
</evidence>
<organism evidence="3 4">
    <name type="scientific">Trichocladium antarcticum</name>
    <dbReference type="NCBI Taxonomy" id="1450529"/>
    <lineage>
        <taxon>Eukaryota</taxon>
        <taxon>Fungi</taxon>
        <taxon>Dikarya</taxon>
        <taxon>Ascomycota</taxon>
        <taxon>Pezizomycotina</taxon>
        <taxon>Sordariomycetes</taxon>
        <taxon>Sordariomycetidae</taxon>
        <taxon>Sordariales</taxon>
        <taxon>Chaetomiaceae</taxon>
        <taxon>Trichocladium</taxon>
    </lineage>
</organism>
<evidence type="ECO:0000313" key="4">
    <source>
        <dbReference type="Proteomes" id="UP001304895"/>
    </source>
</evidence>
<dbReference type="Proteomes" id="UP001304895">
    <property type="component" value="Unassembled WGS sequence"/>
</dbReference>
<dbReference type="EMBL" id="MU853405">
    <property type="protein sequence ID" value="KAK4135610.1"/>
    <property type="molecule type" value="Genomic_DNA"/>
</dbReference>
<comment type="caution">
    <text evidence="3">The sequence shown here is derived from an EMBL/GenBank/DDBJ whole genome shotgun (WGS) entry which is preliminary data.</text>
</comment>
<feature type="compositionally biased region" description="Low complexity" evidence="1">
    <location>
        <begin position="149"/>
        <end position="169"/>
    </location>
</feature>
<gene>
    <name evidence="3" type="ORF">BT67DRAFT_255813</name>
</gene>
<feature type="region of interest" description="Disordered" evidence="1">
    <location>
        <begin position="258"/>
        <end position="298"/>
    </location>
</feature>
<dbReference type="InterPro" id="IPR024630">
    <property type="entry name" value="Stc1"/>
</dbReference>
<accession>A0AAN6UMT7</accession>
<evidence type="ECO:0000259" key="2">
    <source>
        <dbReference type="Pfam" id="PF12898"/>
    </source>
</evidence>
<keyword evidence="4" id="KW-1185">Reference proteome</keyword>
<name>A0AAN6UMT7_9PEZI</name>